<comment type="caution">
    <text evidence="1">The sequence shown here is derived from an EMBL/GenBank/DDBJ whole genome shotgun (WGS) entry which is preliminary data.</text>
</comment>
<keyword evidence="2" id="KW-1185">Reference proteome</keyword>
<accession>A0A812IV56</accession>
<evidence type="ECO:0000313" key="1">
    <source>
        <dbReference type="EMBL" id="CAE7175313.1"/>
    </source>
</evidence>
<sequence>SYPASACSPLSAARIGRPVHSKIQLCCRPFVIALSSRISLCVRPTCGSSTKICRSSSHATWRAPTATPGAGLRWTWSDPFDVATTKRCA</sequence>
<evidence type="ECO:0000313" key="2">
    <source>
        <dbReference type="Proteomes" id="UP000649617"/>
    </source>
</evidence>
<dbReference type="AlphaFoldDB" id="A0A812IV56"/>
<gene>
    <name evidence="1" type="primary">Cse1</name>
    <name evidence="1" type="ORF">SPIL2461_LOCUS887</name>
</gene>
<organism evidence="1 2">
    <name type="scientific">Symbiodinium pilosum</name>
    <name type="common">Dinoflagellate</name>
    <dbReference type="NCBI Taxonomy" id="2952"/>
    <lineage>
        <taxon>Eukaryota</taxon>
        <taxon>Sar</taxon>
        <taxon>Alveolata</taxon>
        <taxon>Dinophyceae</taxon>
        <taxon>Suessiales</taxon>
        <taxon>Symbiodiniaceae</taxon>
        <taxon>Symbiodinium</taxon>
    </lineage>
</organism>
<feature type="non-terminal residue" evidence="1">
    <location>
        <position position="89"/>
    </location>
</feature>
<protein>
    <submittedName>
        <fullName evidence="1">Cse1 protein</fullName>
    </submittedName>
</protein>
<reference evidence="1" key="1">
    <citation type="submission" date="2021-02" db="EMBL/GenBank/DDBJ databases">
        <authorList>
            <person name="Dougan E. K."/>
            <person name="Rhodes N."/>
            <person name="Thang M."/>
            <person name="Chan C."/>
        </authorList>
    </citation>
    <scope>NUCLEOTIDE SEQUENCE</scope>
</reference>
<feature type="non-terminal residue" evidence="1">
    <location>
        <position position="1"/>
    </location>
</feature>
<dbReference type="EMBL" id="CAJNIZ010000785">
    <property type="protein sequence ID" value="CAE7175313.1"/>
    <property type="molecule type" value="Genomic_DNA"/>
</dbReference>
<dbReference type="Proteomes" id="UP000649617">
    <property type="component" value="Unassembled WGS sequence"/>
</dbReference>
<proteinExistence type="predicted"/>
<name>A0A812IV56_SYMPI</name>